<dbReference type="AlphaFoldDB" id="A0A9N9Q2B8"/>
<feature type="region of interest" description="Disordered" evidence="1">
    <location>
        <begin position="181"/>
        <end position="201"/>
    </location>
</feature>
<accession>A0A9N9Q2B8</accession>
<feature type="compositionally biased region" description="Basic and acidic residues" evidence="1">
    <location>
        <begin position="273"/>
        <end position="282"/>
    </location>
</feature>
<sequence>MSWQLPINIARVFKRKEEIEDDEDESFYCIGLPQERNPSPVEGEEFAADNIPESRPLPDLPWESKHGGTPARPLRSVSRTFDPRTTEVHVRAPRPSAPVPTPCLKKMSRKPSLHHGHSAERVAPDNLPDFSLSSSKRQAARPLRSVRGMRIGEKSRINVGEANRLKLKEICAGYLFEPESSEDEKELERMFPTPTENSSEINQEEVNLNRLKEARENITFPEDYLIEDLINDIEQSIELNALSENDFSSNEAVGKSTAEEPEATSKSETQVEEQEKQEKVERYPSPVPSLEFEPMFPVTDYQRRLREETRIALIPTERRRAREREIARRKASVW</sequence>
<dbReference type="OrthoDB" id="10335444at2759"/>
<gene>
    <name evidence="2" type="ORF">HYALB_00001625</name>
</gene>
<proteinExistence type="predicted"/>
<feature type="region of interest" description="Disordered" evidence="1">
    <location>
        <begin position="248"/>
        <end position="295"/>
    </location>
</feature>
<protein>
    <submittedName>
        <fullName evidence="2">Uncharacterized protein</fullName>
    </submittedName>
</protein>
<reference evidence="2" key="1">
    <citation type="submission" date="2021-07" db="EMBL/GenBank/DDBJ databases">
        <authorList>
            <person name="Durling M."/>
        </authorList>
    </citation>
    <scope>NUCLEOTIDE SEQUENCE</scope>
</reference>
<dbReference type="Proteomes" id="UP000701801">
    <property type="component" value="Unassembled WGS sequence"/>
</dbReference>
<name>A0A9N9Q2B8_9HELO</name>
<keyword evidence="3" id="KW-1185">Reference proteome</keyword>
<feature type="compositionally biased region" description="Basic residues" evidence="1">
    <location>
        <begin position="106"/>
        <end position="116"/>
    </location>
</feature>
<dbReference type="EMBL" id="CAJVRM010000041">
    <property type="protein sequence ID" value="CAG8972227.1"/>
    <property type="molecule type" value="Genomic_DNA"/>
</dbReference>
<feature type="region of interest" description="Disordered" evidence="1">
    <location>
        <begin position="31"/>
        <end position="143"/>
    </location>
</feature>
<feature type="compositionally biased region" description="Basic and acidic residues" evidence="1">
    <location>
        <begin position="81"/>
        <end position="90"/>
    </location>
</feature>
<evidence type="ECO:0000313" key="2">
    <source>
        <dbReference type="EMBL" id="CAG8972227.1"/>
    </source>
</evidence>
<organism evidence="2 3">
    <name type="scientific">Hymenoscyphus albidus</name>
    <dbReference type="NCBI Taxonomy" id="595503"/>
    <lineage>
        <taxon>Eukaryota</taxon>
        <taxon>Fungi</taxon>
        <taxon>Dikarya</taxon>
        <taxon>Ascomycota</taxon>
        <taxon>Pezizomycotina</taxon>
        <taxon>Leotiomycetes</taxon>
        <taxon>Helotiales</taxon>
        <taxon>Helotiaceae</taxon>
        <taxon>Hymenoscyphus</taxon>
    </lineage>
</organism>
<evidence type="ECO:0000313" key="3">
    <source>
        <dbReference type="Proteomes" id="UP000701801"/>
    </source>
</evidence>
<comment type="caution">
    <text evidence="2">The sequence shown here is derived from an EMBL/GenBank/DDBJ whole genome shotgun (WGS) entry which is preliminary data.</text>
</comment>
<evidence type="ECO:0000256" key="1">
    <source>
        <dbReference type="SAM" id="MobiDB-lite"/>
    </source>
</evidence>